<organism evidence="1">
    <name type="scientific">Salmonella typhimurium</name>
    <dbReference type="NCBI Taxonomy" id="90371"/>
    <lineage>
        <taxon>Bacteria</taxon>
        <taxon>Pseudomonadati</taxon>
        <taxon>Pseudomonadota</taxon>
        <taxon>Gammaproteobacteria</taxon>
        <taxon>Enterobacterales</taxon>
        <taxon>Enterobacteriaceae</taxon>
        <taxon>Salmonella</taxon>
    </lineage>
</organism>
<reference evidence="1" key="1">
    <citation type="journal article" date="2018" name="Genome Biol.">
        <title>SKESA: strategic k-mer extension for scrupulous assemblies.</title>
        <authorList>
            <person name="Souvorov A."/>
            <person name="Agarwala R."/>
            <person name="Lipman D.J."/>
        </authorList>
    </citation>
    <scope>NUCLEOTIDE SEQUENCE</scope>
    <source>
        <strain evidence="1">42_M5132</strain>
    </source>
</reference>
<protein>
    <submittedName>
        <fullName evidence="1">DUF2591 domain-containing protein</fullName>
    </submittedName>
</protein>
<reference evidence="1" key="2">
    <citation type="submission" date="2018-07" db="EMBL/GenBank/DDBJ databases">
        <authorList>
            <consortium name="NCBI Pathogen Detection Project"/>
        </authorList>
    </citation>
    <scope>NUCLEOTIDE SEQUENCE</scope>
    <source>
        <strain evidence="1">42_M5132</strain>
    </source>
</reference>
<dbReference type="InterPro" id="IPR019701">
    <property type="entry name" value="Phage_P22_NinX"/>
</dbReference>
<gene>
    <name evidence="1" type="ORF">G9W65_004426</name>
</gene>
<name>A0A741C115_SALTM</name>
<dbReference type="AlphaFoldDB" id="A0A741C115"/>
<sequence length="115" mass="13362">MDYRKISDFEINVNVAYKLYAMGVVNKVLIPDTPNKISGVQLMHEGEWRWFDPCNNPADAWPIIEKQGISIKHVVVNCHEQTWRASFAPDYVKHKYTDKNPLRAAMVVFLMLQNI</sequence>
<accession>A0A741C115</accession>
<dbReference type="Pfam" id="PF10765">
    <property type="entry name" value="Phage_P22_NinX"/>
    <property type="match status" value="1"/>
</dbReference>
<comment type="caution">
    <text evidence="1">The sequence shown here is derived from an EMBL/GenBank/DDBJ whole genome shotgun (WGS) entry which is preliminary data.</text>
</comment>
<proteinExistence type="predicted"/>
<dbReference type="EMBL" id="DAATXH010000036">
    <property type="protein sequence ID" value="HAF0508253.1"/>
    <property type="molecule type" value="Genomic_DNA"/>
</dbReference>
<evidence type="ECO:0000313" key="1">
    <source>
        <dbReference type="EMBL" id="HAF0508253.1"/>
    </source>
</evidence>